<dbReference type="PANTHER" id="PTHR33406">
    <property type="entry name" value="MEMBRANE PROTEIN MJ1562-RELATED"/>
    <property type="match status" value="1"/>
</dbReference>
<feature type="transmembrane region" description="Helical" evidence="8">
    <location>
        <begin position="587"/>
        <end position="611"/>
    </location>
</feature>
<keyword evidence="5 8" id="KW-1133">Transmembrane helix</keyword>
<dbReference type="Pfam" id="PF03176">
    <property type="entry name" value="MMPL"/>
    <property type="match status" value="2"/>
</dbReference>
<evidence type="ECO:0000256" key="6">
    <source>
        <dbReference type="ARBA" id="ARBA00023136"/>
    </source>
</evidence>
<proteinExistence type="inferred from homology"/>
<feature type="transmembrane region" description="Helical" evidence="8">
    <location>
        <begin position="666"/>
        <end position="691"/>
    </location>
</feature>
<keyword evidence="3" id="KW-1003">Cell membrane</keyword>
<keyword evidence="6 8" id="KW-0472">Membrane</keyword>
<feature type="compositionally biased region" description="Basic and acidic residues" evidence="7">
    <location>
        <begin position="733"/>
        <end position="746"/>
    </location>
</feature>
<evidence type="ECO:0000256" key="1">
    <source>
        <dbReference type="ARBA" id="ARBA00004651"/>
    </source>
</evidence>
<feature type="transmembrane region" description="Helical" evidence="8">
    <location>
        <begin position="180"/>
        <end position="197"/>
    </location>
</feature>
<accession>A0ABU4B6K1</accession>
<evidence type="ECO:0000256" key="8">
    <source>
        <dbReference type="SAM" id="Phobius"/>
    </source>
</evidence>
<name>A0ABU4B6K1_9NOCA</name>
<dbReference type="InterPro" id="IPR004869">
    <property type="entry name" value="MMPL_dom"/>
</dbReference>
<feature type="domain" description="SSD" evidence="9">
    <location>
        <begin position="197"/>
        <end position="329"/>
    </location>
</feature>
<dbReference type="Gene3D" id="1.20.1640.10">
    <property type="entry name" value="Multidrug efflux transporter AcrB transmembrane domain"/>
    <property type="match status" value="2"/>
</dbReference>
<evidence type="ECO:0000256" key="2">
    <source>
        <dbReference type="ARBA" id="ARBA00010157"/>
    </source>
</evidence>
<feature type="transmembrane region" description="Helical" evidence="8">
    <location>
        <begin position="204"/>
        <end position="225"/>
    </location>
</feature>
<dbReference type="InterPro" id="IPR050545">
    <property type="entry name" value="Mycobact_MmpL"/>
</dbReference>
<comment type="caution">
    <text evidence="10">The sequence shown here is derived from an EMBL/GenBank/DDBJ whole genome shotgun (WGS) entry which is preliminary data.</text>
</comment>
<evidence type="ECO:0000256" key="3">
    <source>
        <dbReference type="ARBA" id="ARBA00022475"/>
    </source>
</evidence>
<evidence type="ECO:0000313" key="11">
    <source>
        <dbReference type="Proteomes" id="UP001185755"/>
    </source>
</evidence>
<dbReference type="RefSeq" id="WP_317562717.1">
    <property type="nucleotide sequence ID" value="NZ_JAWLJX010000001.1"/>
</dbReference>
<feature type="transmembrane region" description="Helical" evidence="8">
    <location>
        <begin position="374"/>
        <end position="392"/>
    </location>
</feature>
<feature type="transmembrane region" description="Helical" evidence="8">
    <location>
        <begin position="305"/>
        <end position="330"/>
    </location>
</feature>
<protein>
    <submittedName>
        <fullName evidence="10">MMPL family transporter</fullName>
    </submittedName>
</protein>
<feature type="transmembrane region" description="Helical" evidence="8">
    <location>
        <begin position="264"/>
        <end position="293"/>
    </location>
</feature>
<organism evidence="10 11">
    <name type="scientific">Rhodococcoides yunnanense</name>
    <dbReference type="NCBI Taxonomy" id="278209"/>
    <lineage>
        <taxon>Bacteria</taxon>
        <taxon>Bacillati</taxon>
        <taxon>Actinomycetota</taxon>
        <taxon>Actinomycetes</taxon>
        <taxon>Mycobacteriales</taxon>
        <taxon>Nocardiaceae</taxon>
        <taxon>Rhodococcoides</taxon>
    </lineage>
</organism>
<evidence type="ECO:0000256" key="7">
    <source>
        <dbReference type="SAM" id="MobiDB-lite"/>
    </source>
</evidence>
<dbReference type="SUPFAM" id="SSF82866">
    <property type="entry name" value="Multidrug efflux transporter AcrB transmembrane domain"/>
    <property type="match status" value="2"/>
</dbReference>
<gene>
    <name evidence="10" type="ORF">R3P96_00525</name>
</gene>
<keyword evidence="11" id="KW-1185">Reference proteome</keyword>
<feature type="transmembrane region" description="Helical" evidence="8">
    <location>
        <begin position="549"/>
        <end position="575"/>
    </location>
</feature>
<dbReference type="PANTHER" id="PTHR33406:SF11">
    <property type="entry name" value="MEMBRANE PROTEIN SCO6666-RELATED"/>
    <property type="match status" value="1"/>
</dbReference>
<dbReference type="PROSITE" id="PS50156">
    <property type="entry name" value="SSD"/>
    <property type="match status" value="1"/>
</dbReference>
<dbReference type="EMBL" id="JAWLJX010000001">
    <property type="protein sequence ID" value="MDV6259815.1"/>
    <property type="molecule type" value="Genomic_DNA"/>
</dbReference>
<keyword evidence="4 8" id="KW-0812">Transmembrane</keyword>
<evidence type="ECO:0000313" key="10">
    <source>
        <dbReference type="EMBL" id="MDV6259815.1"/>
    </source>
</evidence>
<dbReference type="InterPro" id="IPR000731">
    <property type="entry name" value="SSD"/>
</dbReference>
<evidence type="ECO:0000256" key="4">
    <source>
        <dbReference type="ARBA" id="ARBA00022692"/>
    </source>
</evidence>
<evidence type="ECO:0000256" key="5">
    <source>
        <dbReference type="ARBA" id="ARBA00022989"/>
    </source>
</evidence>
<sequence>MARLLYALGAFSFRHRLAVVAAWLVLLIGAAIGAAALAGETTSAYTIPGQESTSAQERIATEFGTGDGASAQVVIQAPTGEILSTPQNTTAVQSLVDSLGVLEGVVYATDPLDPAAPSVSPDQTVAYSTLTYRSAVGDITDSEREALHTAMDTARSSGLTVEATGDAVNEPTHLGGPAEIIGVVVALLVLALTYGSLAAAGMNLLTAVIGVGMGVLGIVVVSGFMDLQATTSVLAAMLGLAVGIDYALFIFTRFRQELRSGSDVAHAAATAVGTAGSAVVTAGITVVIALVGLSVAGIPFLTEMGVAAAATVVFAVLVAITLVPAALSYLGLRALPKSQRTGLPNDGVDGVEKDEAKPDGFYARWIGAISGNRVVALTLSVVVLGTIAVPILSMRTSVVQNPADGTTQAAAQAMLADSFGEGINGPLIVLLEGSDIGEVTPGISARISELPDVALVAGPQLNSDGAAAILTVVPQSGPTSDETANLVGDLRDLLATANDDVQGSVTGVTAVSVDVSQVLDSSLVTYLILVVGLALGLLILVFRSLLVPVVGVLGFLLTIAASLGATTAVFQWGWLGGLLQTGSTGPLLSLTPILVIGILFGLAMDYQVFLVSRMHEAHSRGVTAREAIVSGFTHAAPVVVAAAAIMFAVFAGFVPAGDTTIKQIAFALAVGIVFDAFVVRMILVPAALAMMGQRAWWLPGRLRWLPKIDVEGAQLQDDSSARHGRVSTPATQQHDHADREKDAVHP</sequence>
<feature type="region of interest" description="Disordered" evidence="7">
    <location>
        <begin position="716"/>
        <end position="746"/>
    </location>
</feature>
<feature type="transmembrane region" description="Helical" evidence="8">
    <location>
        <begin position="523"/>
        <end position="542"/>
    </location>
</feature>
<feature type="transmembrane region" description="Helical" evidence="8">
    <location>
        <begin position="231"/>
        <end position="252"/>
    </location>
</feature>
<dbReference type="Proteomes" id="UP001185755">
    <property type="component" value="Unassembled WGS sequence"/>
</dbReference>
<comment type="similarity">
    <text evidence="2">Belongs to the resistance-nodulation-cell division (RND) (TC 2.A.6) family. MmpL subfamily.</text>
</comment>
<feature type="transmembrane region" description="Helical" evidence="8">
    <location>
        <begin position="632"/>
        <end position="654"/>
    </location>
</feature>
<reference evidence="10 11" key="1">
    <citation type="submission" date="2023-10" db="EMBL/GenBank/DDBJ databases">
        <title>Development of a sustainable strategy for remediation of hydrocarbon-contaminated territories based on the waste exchange concept.</title>
        <authorList>
            <person name="Krivoruchko A."/>
        </authorList>
    </citation>
    <scope>NUCLEOTIDE SEQUENCE [LARGE SCALE GENOMIC DNA]</scope>
    <source>
        <strain evidence="10 11">IEGM 1323</strain>
    </source>
</reference>
<comment type="subcellular location">
    <subcellularLocation>
        <location evidence="1">Cell membrane</location>
        <topology evidence="1">Multi-pass membrane protein</topology>
    </subcellularLocation>
</comment>
<evidence type="ECO:0000259" key="9">
    <source>
        <dbReference type="PROSITE" id="PS50156"/>
    </source>
</evidence>